<dbReference type="InterPro" id="IPR018465">
    <property type="entry name" value="Scm3/HJURP"/>
</dbReference>
<dbReference type="Proteomes" id="UP000789739">
    <property type="component" value="Unassembled WGS sequence"/>
</dbReference>
<organism evidence="2 3">
    <name type="scientific">Paraglomus brasilianum</name>
    <dbReference type="NCBI Taxonomy" id="144538"/>
    <lineage>
        <taxon>Eukaryota</taxon>
        <taxon>Fungi</taxon>
        <taxon>Fungi incertae sedis</taxon>
        <taxon>Mucoromycota</taxon>
        <taxon>Glomeromycotina</taxon>
        <taxon>Glomeromycetes</taxon>
        <taxon>Paraglomerales</taxon>
        <taxon>Paraglomeraceae</taxon>
        <taxon>Paraglomus</taxon>
    </lineage>
</organism>
<feature type="compositionally biased region" description="Basic residues" evidence="1">
    <location>
        <begin position="29"/>
        <end position="39"/>
    </location>
</feature>
<accession>A0A9N9B6K1</accession>
<dbReference type="AlphaFoldDB" id="A0A9N9B6K1"/>
<feature type="compositionally biased region" description="Polar residues" evidence="1">
    <location>
        <begin position="13"/>
        <end position="23"/>
    </location>
</feature>
<proteinExistence type="predicted"/>
<feature type="region of interest" description="Disordered" evidence="1">
    <location>
        <begin position="1"/>
        <end position="43"/>
    </location>
</feature>
<gene>
    <name evidence="2" type="ORF">PBRASI_LOCUS5288</name>
</gene>
<protein>
    <submittedName>
        <fullName evidence="2">11351_t:CDS:1</fullName>
    </submittedName>
</protein>
<keyword evidence="3" id="KW-1185">Reference proteome</keyword>
<sequence length="263" mass="30014">MSKATAEKHSKNKFSQSQISTQEGLKEPPKKRKRGRPRKQPKECEPCVDLLQELSKLRFKRTMEDIYIRYGRDLTEESDEIDLITGEIVVDRGFLRMTPRARLGTLSKMIIMDNYDNYANIEDDEKEEDDMWVLDPWDYAVSAADTEDYMWASGEDSAEDTIPFTNSSTSSTEEPKTPFQQTLATSISFAKGYKVSNCITLNDFVYSGCSSSSSDEESPSQQRKRTMFNDFEIKLIDEWNNPILSGVESLEACSEDGDDEGDF</sequence>
<evidence type="ECO:0000313" key="2">
    <source>
        <dbReference type="EMBL" id="CAG8554982.1"/>
    </source>
</evidence>
<dbReference type="GO" id="GO:0046982">
    <property type="term" value="F:protein heterodimerization activity"/>
    <property type="evidence" value="ECO:0007669"/>
    <property type="project" value="InterPro"/>
</dbReference>
<reference evidence="2" key="1">
    <citation type="submission" date="2021-06" db="EMBL/GenBank/DDBJ databases">
        <authorList>
            <person name="Kallberg Y."/>
            <person name="Tangrot J."/>
            <person name="Rosling A."/>
        </authorList>
    </citation>
    <scope>NUCLEOTIDE SEQUENCE</scope>
    <source>
        <strain evidence="2">BR232B</strain>
    </source>
</reference>
<name>A0A9N9B6K1_9GLOM</name>
<dbReference type="GO" id="GO:0005634">
    <property type="term" value="C:nucleus"/>
    <property type="evidence" value="ECO:0007669"/>
    <property type="project" value="InterPro"/>
</dbReference>
<dbReference type="EMBL" id="CAJVPI010000604">
    <property type="protein sequence ID" value="CAG8554982.1"/>
    <property type="molecule type" value="Genomic_DNA"/>
</dbReference>
<comment type="caution">
    <text evidence="2">The sequence shown here is derived from an EMBL/GenBank/DDBJ whole genome shotgun (WGS) entry which is preliminary data.</text>
</comment>
<evidence type="ECO:0000256" key="1">
    <source>
        <dbReference type="SAM" id="MobiDB-lite"/>
    </source>
</evidence>
<dbReference type="OrthoDB" id="2420608at2759"/>
<dbReference type="InterPro" id="IPR009072">
    <property type="entry name" value="Histone-fold"/>
</dbReference>
<dbReference type="Pfam" id="PF10384">
    <property type="entry name" value="Scm3"/>
    <property type="match status" value="1"/>
</dbReference>
<evidence type="ECO:0000313" key="3">
    <source>
        <dbReference type="Proteomes" id="UP000789739"/>
    </source>
</evidence>
<dbReference type="GO" id="GO:0042393">
    <property type="term" value="F:histone binding"/>
    <property type="evidence" value="ECO:0007669"/>
    <property type="project" value="InterPro"/>
</dbReference>
<dbReference type="Gene3D" id="1.10.20.10">
    <property type="entry name" value="Histone, subunit A"/>
    <property type="match status" value="1"/>
</dbReference>